<accession>A0ABQ9VRS3</accession>
<feature type="compositionally biased region" description="Basic and acidic residues" evidence="1">
    <location>
        <begin position="163"/>
        <end position="187"/>
    </location>
</feature>
<protein>
    <submittedName>
        <fullName evidence="2">Fas-binding factor 1</fullName>
    </submittedName>
</protein>
<dbReference type="EMBL" id="JASSZA010000005">
    <property type="protein sequence ID" value="KAK2112083.1"/>
    <property type="molecule type" value="Genomic_DNA"/>
</dbReference>
<feature type="compositionally biased region" description="Acidic residues" evidence="1">
    <location>
        <begin position="219"/>
        <end position="228"/>
    </location>
</feature>
<feature type="compositionally biased region" description="Basic and acidic residues" evidence="1">
    <location>
        <begin position="502"/>
        <end position="516"/>
    </location>
</feature>
<evidence type="ECO:0000256" key="1">
    <source>
        <dbReference type="SAM" id="MobiDB-lite"/>
    </source>
</evidence>
<reference evidence="2 3" key="1">
    <citation type="submission" date="2023-05" db="EMBL/GenBank/DDBJ databases">
        <title>B98-5 Cell Line De Novo Hybrid Assembly: An Optical Mapping Approach.</title>
        <authorList>
            <person name="Kananen K."/>
            <person name="Auerbach J.A."/>
            <person name="Kautto E."/>
            <person name="Blachly J.S."/>
        </authorList>
    </citation>
    <scope>NUCLEOTIDE SEQUENCE [LARGE SCALE GENOMIC DNA]</scope>
    <source>
        <strain evidence="2">B95-8</strain>
        <tissue evidence="2">Cell line</tissue>
    </source>
</reference>
<feature type="region of interest" description="Disordered" evidence="1">
    <location>
        <begin position="25"/>
        <end position="516"/>
    </location>
</feature>
<feature type="compositionally biased region" description="Basic and acidic residues" evidence="1">
    <location>
        <begin position="201"/>
        <end position="218"/>
    </location>
</feature>
<sequence>MFPWQKPIGELEAPPLAVPMAMSPQLPRKKCTHPRGPGPWCGRRTWARRDPGPRPCLLLPAGGAIPIKRSPPSPSSSGHQNRRFSSEDLEDPLAGLLSYDEGEITKKPPVTESKIASDKSPGTVRDQGPCIPLTPGDTPIRKKEELFDDGDDIMATLGFGDSPKAEKRQMEDQEGPRPARSTLDELLGRGMATKLLTRPGTGERREFKLDKKYQRPQDSEDAWGDEDVTFGAYQPTMGSSEGRQSRRQSVRSQCARPSALRGLKEVGGSLVPPAQTELWRRSQWETHPSRCSGLPVPHPASEGKEQEHISQQVARPLASAGSSHTPLHRSSAVKPAVTILTARFLADSGPDPKGESGFRQSPPATSSPIQPRKGGADWLGLKDDDLDLLPASPTREARRESSALAMPSVPPPESQHSAPAGLPPSKAKPSTEGAGSPAKASQDSKLQASEKEEEDWLSHALSRKKSKGLAREQGAGASEGLSFAGMVGHSPSDRGDTVAQRHLLEKPQKGKPWDRTEGTFDFHLRLRGKLRPKQKRACLFTDP</sequence>
<name>A0ABQ9VRS3_SAGOE</name>
<evidence type="ECO:0000313" key="3">
    <source>
        <dbReference type="Proteomes" id="UP001266305"/>
    </source>
</evidence>
<dbReference type="PANTHER" id="PTHR33689">
    <property type="entry name" value="FAS-BINDING FACTOR 1"/>
    <property type="match status" value="1"/>
</dbReference>
<dbReference type="InterPro" id="IPR033561">
    <property type="entry name" value="FBF1"/>
</dbReference>
<feature type="compositionally biased region" description="Basic and acidic residues" evidence="1">
    <location>
        <begin position="278"/>
        <end position="288"/>
    </location>
</feature>
<evidence type="ECO:0000313" key="2">
    <source>
        <dbReference type="EMBL" id="KAK2112083.1"/>
    </source>
</evidence>
<gene>
    <name evidence="2" type="primary">FBF1_2</name>
    <name evidence="2" type="ORF">P7K49_011830</name>
</gene>
<keyword evidence="3" id="KW-1185">Reference proteome</keyword>
<dbReference type="Proteomes" id="UP001266305">
    <property type="component" value="Unassembled WGS sequence"/>
</dbReference>
<proteinExistence type="predicted"/>
<dbReference type="PANTHER" id="PTHR33689:SF1">
    <property type="entry name" value="FAS-BINDING FACTOR 1"/>
    <property type="match status" value="1"/>
</dbReference>
<comment type="caution">
    <text evidence="2">The sequence shown here is derived from an EMBL/GenBank/DDBJ whole genome shotgun (WGS) entry which is preliminary data.</text>
</comment>
<organism evidence="2 3">
    <name type="scientific">Saguinus oedipus</name>
    <name type="common">Cotton-top tamarin</name>
    <name type="synonym">Oedipomidas oedipus</name>
    <dbReference type="NCBI Taxonomy" id="9490"/>
    <lineage>
        <taxon>Eukaryota</taxon>
        <taxon>Metazoa</taxon>
        <taxon>Chordata</taxon>
        <taxon>Craniata</taxon>
        <taxon>Vertebrata</taxon>
        <taxon>Euteleostomi</taxon>
        <taxon>Mammalia</taxon>
        <taxon>Eutheria</taxon>
        <taxon>Euarchontoglires</taxon>
        <taxon>Primates</taxon>
        <taxon>Haplorrhini</taxon>
        <taxon>Platyrrhini</taxon>
        <taxon>Cebidae</taxon>
        <taxon>Callitrichinae</taxon>
        <taxon>Saguinus</taxon>
    </lineage>
</organism>
<feature type="compositionally biased region" description="Polar residues" evidence="1">
    <location>
        <begin position="358"/>
        <end position="369"/>
    </location>
</feature>